<name>A0A238YEE3_9RHOB</name>
<dbReference type="Gene3D" id="3.20.20.60">
    <property type="entry name" value="Phosphoenolpyruvate-binding domains"/>
    <property type="match status" value="1"/>
</dbReference>
<evidence type="ECO:0000313" key="1">
    <source>
        <dbReference type="EMBL" id="SNR68964.1"/>
    </source>
</evidence>
<dbReference type="SUPFAM" id="SSF51621">
    <property type="entry name" value="Phosphoenolpyruvate/pyruvate domain"/>
    <property type="match status" value="1"/>
</dbReference>
<evidence type="ECO:0000313" key="2">
    <source>
        <dbReference type="Proteomes" id="UP000198417"/>
    </source>
</evidence>
<dbReference type="InterPro" id="IPR039556">
    <property type="entry name" value="ICL/PEPM"/>
</dbReference>
<reference evidence="1 2" key="1">
    <citation type="submission" date="2017-06" db="EMBL/GenBank/DDBJ databases">
        <authorList>
            <person name="Kim H.J."/>
            <person name="Triplett B.A."/>
        </authorList>
    </citation>
    <scope>NUCLEOTIDE SEQUENCE [LARGE SCALE GENOMIC DNA]</scope>
    <source>
        <strain evidence="1 2">DSM 29052</strain>
    </source>
</reference>
<dbReference type="GO" id="GO:0019629">
    <property type="term" value="P:propionate catabolic process, 2-methylcitrate cycle"/>
    <property type="evidence" value="ECO:0007669"/>
    <property type="project" value="TreeGrafter"/>
</dbReference>
<gene>
    <name evidence="1" type="ORF">SAMN06265370_11634</name>
</gene>
<organism evidence="1 2">
    <name type="scientific">Puniceibacterium sediminis</name>
    <dbReference type="NCBI Taxonomy" id="1608407"/>
    <lineage>
        <taxon>Bacteria</taxon>
        <taxon>Pseudomonadati</taxon>
        <taxon>Pseudomonadota</taxon>
        <taxon>Alphaproteobacteria</taxon>
        <taxon>Rhodobacterales</taxon>
        <taxon>Paracoccaceae</taxon>
        <taxon>Puniceibacterium</taxon>
    </lineage>
</organism>
<proteinExistence type="predicted"/>
<dbReference type="GO" id="GO:0046421">
    <property type="term" value="F:methylisocitrate lyase activity"/>
    <property type="evidence" value="ECO:0007669"/>
    <property type="project" value="TreeGrafter"/>
</dbReference>
<dbReference type="AlphaFoldDB" id="A0A238YEE3"/>
<dbReference type="EMBL" id="FZNN01000016">
    <property type="protein sequence ID" value="SNR68964.1"/>
    <property type="molecule type" value="Genomic_DNA"/>
</dbReference>
<accession>A0A238YEE3</accession>
<protein>
    <submittedName>
        <fullName evidence="1">Carboxyvinyl-carboxyphosphonate phosphorylmutase</fullName>
    </submittedName>
</protein>
<sequence length="292" mass="30512">MHRIVGRVAMSDRLSAQDARRQLRAILAGDRCVRPASVYDALTVRAASRLGFELAMLGGSVAALAVLGAPDHALLSLDEFAGLSRRICRAGALPLIVDADHGFGTALHAMRTVEELEAAGVAAMTLEDTCLPQPYGATGASLVSQGEAVARLDAALAARTDPEFAIVARTNARLQDGDSLIARARAFGAAGADALFITGARDPDLVARVRDAANLPLIVPKPQGPLAEVDLATHGVRICLTPHRTLPAAMGAAWDSLADTPGARDVARPDDLMADLSEAARYDALIARYLAD</sequence>
<dbReference type="InterPro" id="IPR040442">
    <property type="entry name" value="Pyrv_kinase-like_dom_sf"/>
</dbReference>
<dbReference type="Proteomes" id="UP000198417">
    <property type="component" value="Unassembled WGS sequence"/>
</dbReference>
<dbReference type="CDD" id="cd00377">
    <property type="entry name" value="ICL_PEPM"/>
    <property type="match status" value="1"/>
</dbReference>
<dbReference type="PANTHER" id="PTHR42905">
    <property type="entry name" value="PHOSPHOENOLPYRUVATE CARBOXYLASE"/>
    <property type="match status" value="1"/>
</dbReference>
<dbReference type="PANTHER" id="PTHR42905:SF3">
    <property type="entry name" value="OXALOACETATE DECARBOXYLASE"/>
    <property type="match status" value="1"/>
</dbReference>
<keyword evidence="2" id="KW-1185">Reference proteome</keyword>
<dbReference type="Pfam" id="PF13714">
    <property type="entry name" value="PEP_mutase"/>
    <property type="match status" value="1"/>
</dbReference>
<dbReference type="InterPro" id="IPR015813">
    <property type="entry name" value="Pyrv/PenolPyrv_kinase-like_dom"/>
</dbReference>